<dbReference type="GO" id="GO:0005886">
    <property type="term" value="C:plasma membrane"/>
    <property type="evidence" value="ECO:0007669"/>
    <property type="project" value="UniProtKB-SubCell"/>
</dbReference>
<evidence type="ECO:0000256" key="3">
    <source>
        <dbReference type="ARBA" id="ARBA00022475"/>
    </source>
</evidence>
<evidence type="ECO:0000259" key="8">
    <source>
        <dbReference type="PROSITE" id="PS50928"/>
    </source>
</evidence>
<dbReference type="Gene3D" id="1.10.3720.10">
    <property type="entry name" value="MetI-like"/>
    <property type="match status" value="1"/>
</dbReference>
<evidence type="ECO:0000256" key="4">
    <source>
        <dbReference type="ARBA" id="ARBA00022692"/>
    </source>
</evidence>
<sequence>MPAHMKRNYTELAFDVLLYIIMILVTIATLYPFLNVLAISLNDSVDTVKGGIYIWPREFTLQNYKTIFRYPGLITGFQNSVLRTVIGSVLGVLSASMVAYVLARKDFQARRPMSVMFAMTLYFSGGLVPVYMLMRNLHLINTFWIYILPGLLGVWYVFVIRSYMDGLPYELQESAKIDGANDFMIFWKIILPLCKPVLATIALFIAVGHWNSWFDTLLYNSTNEKLTTLQYELNKVLLSTQSGNEAHNPNASQSIAKVSPESIKMSITMVVTLPILLVYPFLQKYFVKGITLGAVKS</sequence>
<accession>A0A926QMT1</accession>
<comment type="caution">
    <text evidence="9">The sequence shown here is derived from an EMBL/GenBank/DDBJ whole genome shotgun (WGS) entry which is preliminary data.</text>
</comment>
<keyword evidence="6 7" id="KW-0472">Membrane</keyword>
<name>A0A926QMT1_9BACL</name>
<feature type="transmembrane region" description="Helical" evidence="7">
    <location>
        <begin position="263"/>
        <end position="282"/>
    </location>
</feature>
<dbReference type="Pfam" id="PF00528">
    <property type="entry name" value="BPD_transp_1"/>
    <property type="match status" value="1"/>
</dbReference>
<dbReference type="GO" id="GO:0055085">
    <property type="term" value="P:transmembrane transport"/>
    <property type="evidence" value="ECO:0007669"/>
    <property type="project" value="InterPro"/>
</dbReference>
<dbReference type="EMBL" id="JACVVD010000017">
    <property type="protein sequence ID" value="MBD0384253.1"/>
    <property type="molecule type" value="Genomic_DNA"/>
</dbReference>
<organism evidence="9 10">
    <name type="scientific">Paenibacillus sedimenti</name>
    <dbReference type="NCBI Taxonomy" id="2770274"/>
    <lineage>
        <taxon>Bacteria</taxon>
        <taxon>Bacillati</taxon>
        <taxon>Bacillota</taxon>
        <taxon>Bacilli</taxon>
        <taxon>Bacillales</taxon>
        <taxon>Paenibacillaceae</taxon>
        <taxon>Paenibacillus</taxon>
    </lineage>
</organism>
<feature type="transmembrane region" description="Helical" evidence="7">
    <location>
        <begin position="81"/>
        <end position="103"/>
    </location>
</feature>
<evidence type="ECO:0000256" key="6">
    <source>
        <dbReference type="ARBA" id="ARBA00023136"/>
    </source>
</evidence>
<feature type="domain" description="ABC transmembrane type-1" evidence="8">
    <location>
        <begin position="77"/>
        <end position="282"/>
    </location>
</feature>
<protein>
    <submittedName>
        <fullName evidence="9">Carbohydrate ABC transporter permease</fullName>
    </submittedName>
</protein>
<dbReference type="AlphaFoldDB" id="A0A926QMT1"/>
<dbReference type="SUPFAM" id="SSF161098">
    <property type="entry name" value="MetI-like"/>
    <property type="match status" value="1"/>
</dbReference>
<dbReference type="PANTHER" id="PTHR43744">
    <property type="entry name" value="ABC TRANSPORTER PERMEASE PROTEIN MG189-RELATED-RELATED"/>
    <property type="match status" value="1"/>
</dbReference>
<feature type="transmembrane region" description="Helical" evidence="7">
    <location>
        <begin position="12"/>
        <end position="34"/>
    </location>
</feature>
<keyword evidence="5 7" id="KW-1133">Transmembrane helix</keyword>
<feature type="transmembrane region" description="Helical" evidence="7">
    <location>
        <begin position="115"/>
        <end position="132"/>
    </location>
</feature>
<evidence type="ECO:0000313" key="10">
    <source>
        <dbReference type="Proteomes" id="UP000650466"/>
    </source>
</evidence>
<reference evidence="9" key="1">
    <citation type="submission" date="2020-09" db="EMBL/GenBank/DDBJ databases">
        <title>Draft Genome Sequence of Paenibacillus sp. WST5.</title>
        <authorList>
            <person name="Bao Z."/>
        </authorList>
    </citation>
    <scope>NUCLEOTIDE SEQUENCE</scope>
    <source>
        <strain evidence="9">WST5</strain>
    </source>
</reference>
<dbReference type="InterPro" id="IPR035906">
    <property type="entry name" value="MetI-like_sf"/>
</dbReference>
<comment type="similarity">
    <text evidence="7">Belongs to the binding-protein-dependent transport system permease family.</text>
</comment>
<evidence type="ECO:0000256" key="5">
    <source>
        <dbReference type="ARBA" id="ARBA00022989"/>
    </source>
</evidence>
<proteinExistence type="inferred from homology"/>
<comment type="subcellular location">
    <subcellularLocation>
        <location evidence="1 7">Cell membrane</location>
        <topology evidence="1 7">Multi-pass membrane protein</topology>
    </subcellularLocation>
</comment>
<keyword evidence="10" id="KW-1185">Reference proteome</keyword>
<gene>
    <name evidence="9" type="ORF">ICC18_29825</name>
</gene>
<dbReference type="PROSITE" id="PS50928">
    <property type="entry name" value="ABC_TM1"/>
    <property type="match status" value="1"/>
</dbReference>
<evidence type="ECO:0000256" key="2">
    <source>
        <dbReference type="ARBA" id="ARBA00022448"/>
    </source>
</evidence>
<evidence type="ECO:0000256" key="1">
    <source>
        <dbReference type="ARBA" id="ARBA00004651"/>
    </source>
</evidence>
<dbReference type="InterPro" id="IPR000515">
    <property type="entry name" value="MetI-like"/>
</dbReference>
<dbReference type="Proteomes" id="UP000650466">
    <property type="component" value="Unassembled WGS sequence"/>
</dbReference>
<evidence type="ECO:0000313" key="9">
    <source>
        <dbReference type="EMBL" id="MBD0384253.1"/>
    </source>
</evidence>
<dbReference type="PANTHER" id="PTHR43744:SF9">
    <property type="entry name" value="POLYGALACTURONAN_RHAMNOGALACTURONAN TRANSPORT SYSTEM PERMEASE PROTEIN YTCP"/>
    <property type="match status" value="1"/>
</dbReference>
<dbReference type="CDD" id="cd06261">
    <property type="entry name" value="TM_PBP2"/>
    <property type="match status" value="1"/>
</dbReference>
<feature type="transmembrane region" description="Helical" evidence="7">
    <location>
        <begin position="185"/>
        <end position="210"/>
    </location>
</feature>
<keyword evidence="3" id="KW-1003">Cell membrane</keyword>
<feature type="transmembrane region" description="Helical" evidence="7">
    <location>
        <begin position="144"/>
        <end position="164"/>
    </location>
</feature>
<evidence type="ECO:0000256" key="7">
    <source>
        <dbReference type="RuleBase" id="RU363032"/>
    </source>
</evidence>
<keyword evidence="2 7" id="KW-0813">Transport</keyword>
<keyword evidence="4 7" id="KW-0812">Transmembrane</keyword>